<dbReference type="Proteomes" id="UP000053989">
    <property type="component" value="Unassembled WGS sequence"/>
</dbReference>
<proteinExistence type="predicted"/>
<protein>
    <submittedName>
        <fullName evidence="2">Uncharacterized protein</fullName>
    </submittedName>
</protein>
<dbReference type="EMBL" id="KN822004">
    <property type="protein sequence ID" value="KIM70917.1"/>
    <property type="molecule type" value="Genomic_DNA"/>
</dbReference>
<dbReference type="OrthoDB" id="6247875at2759"/>
<name>A0A0C3B0X1_9AGAM</name>
<evidence type="ECO:0000256" key="1">
    <source>
        <dbReference type="SAM" id="MobiDB-lite"/>
    </source>
</evidence>
<accession>A0A0C3B0X1</accession>
<dbReference type="STRING" id="1036808.A0A0C3B0X1"/>
<dbReference type="InParanoid" id="A0A0C3B0X1"/>
<evidence type="ECO:0000313" key="2">
    <source>
        <dbReference type="EMBL" id="KIM70917.1"/>
    </source>
</evidence>
<feature type="region of interest" description="Disordered" evidence="1">
    <location>
        <begin position="48"/>
        <end position="75"/>
    </location>
</feature>
<reference evidence="2 3" key="1">
    <citation type="submission" date="2014-04" db="EMBL/GenBank/DDBJ databases">
        <authorList>
            <consortium name="DOE Joint Genome Institute"/>
            <person name="Kuo A."/>
            <person name="Kohler A."/>
            <person name="Nagy L.G."/>
            <person name="Floudas D."/>
            <person name="Copeland A."/>
            <person name="Barry K.W."/>
            <person name="Cichocki N."/>
            <person name="Veneault-Fourrey C."/>
            <person name="LaButti K."/>
            <person name="Lindquist E.A."/>
            <person name="Lipzen A."/>
            <person name="Lundell T."/>
            <person name="Morin E."/>
            <person name="Murat C."/>
            <person name="Sun H."/>
            <person name="Tunlid A."/>
            <person name="Henrissat B."/>
            <person name="Grigoriev I.V."/>
            <person name="Hibbett D.S."/>
            <person name="Martin F."/>
            <person name="Nordberg H.P."/>
            <person name="Cantor M.N."/>
            <person name="Hua S.X."/>
        </authorList>
    </citation>
    <scope>NUCLEOTIDE SEQUENCE [LARGE SCALE GENOMIC DNA]</scope>
    <source>
        <strain evidence="2 3">Foug A</strain>
    </source>
</reference>
<organism evidence="2 3">
    <name type="scientific">Scleroderma citrinum Foug A</name>
    <dbReference type="NCBI Taxonomy" id="1036808"/>
    <lineage>
        <taxon>Eukaryota</taxon>
        <taxon>Fungi</taxon>
        <taxon>Dikarya</taxon>
        <taxon>Basidiomycota</taxon>
        <taxon>Agaricomycotina</taxon>
        <taxon>Agaricomycetes</taxon>
        <taxon>Agaricomycetidae</taxon>
        <taxon>Boletales</taxon>
        <taxon>Sclerodermatineae</taxon>
        <taxon>Sclerodermataceae</taxon>
        <taxon>Scleroderma</taxon>
    </lineage>
</organism>
<reference evidence="3" key="2">
    <citation type="submission" date="2015-01" db="EMBL/GenBank/DDBJ databases">
        <title>Evolutionary Origins and Diversification of the Mycorrhizal Mutualists.</title>
        <authorList>
            <consortium name="DOE Joint Genome Institute"/>
            <consortium name="Mycorrhizal Genomics Consortium"/>
            <person name="Kohler A."/>
            <person name="Kuo A."/>
            <person name="Nagy L.G."/>
            <person name="Floudas D."/>
            <person name="Copeland A."/>
            <person name="Barry K.W."/>
            <person name="Cichocki N."/>
            <person name="Veneault-Fourrey C."/>
            <person name="LaButti K."/>
            <person name="Lindquist E.A."/>
            <person name="Lipzen A."/>
            <person name="Lundell T."/>
            <person name="Morin E."/>
            <person name="Murat C."/>
            <person name="Riley R."/>
            <person name="Ohm R."/>
            <person name="Sun H."/>
            <person name="Tunlid A."/>
            <person name="Henrissat B."/>
            <person name="Grigoriev I.V."/>
            <person name="Hibbett D.S."/>
            <person name="Martin F."/>
        </authorList>
    </citation>
    <scope>NUCLEOTIDE SEQUENCE [LARGE SCALE GENOMIC DNA]</scope>
    <source>
        <strain evidence="3">Foug A</strain>
    </source>
</reference>
<gene>
    <name evidence="2" type="ORF">SCLCIDRAFT_18884</name>
</gene>
<keyword evidence="3" id="KW-1185">Reference proteome</keyword>
<sequence>MPPSQLMYRRRFSLAALTFAHNVTHGTFDEADLIDDLIADPSLPSAQLFPPSELPAQPAARRRAPPGKRRSLGYIPRPPNAFVLFRADFVARNTSQAR</sequence>
<evidence type="ECO:0000313" key="3">
    <source>
        <dbReference type="Proteomes" id="UP000053989"/>
    </source>
</evidence>
<dbReference type="AlphaFoldDB" id="A0A0C3B0X1"/>
<dbReference type="HOGENOM" id="CLU_2334851_0_0_1"/>
<feature type="compositionally biased region" description="Basic residues" evidence="1">
    <location>
        <begin position="60"/>
        <end position="71"/>
    </location>
</feature>